<sequence>MGYIKKFLVISFVLLLAGCSTFGKKDKAFETGYRLGAKENMQDFAGNFYGNDFPYFYWSSPIVQNVQMPAHIENGVFIPEHNEPVVIEPAEWRKKLTYPISCAKHKKESNKKEGGESYAFNYLNFSVRDITVLPESFTCVKPGAKDKDTR</sequence>
<evidence type="ECO:0000313" key="1">
    <source>
        <dbReference type="EMBL" id="PIP19782.1"/>
    </source>
</evidence>
<protein>
    <recommendedName>
        <fullName evidence="3">Lipoprotein</fullName>
    </recommendedName>
</protein>
<comment type="caution">
    <text evidence="1">The sequence shown here is derived from an EMBL/GenBank/DDBJ whole genome shotgun (WGS) entry which is preliminary data.</text>
</comment>
<evidence type="ECO:0000313" key="2">
    <source>
        <dbReference type="Proteomes" id="UP000231292"/>
    </source>
</evidence>
<proteinExistence type="predicted"/>
<dbReference type="PROSITE" id="PS51257">
    <property type="entry name" value="PROKAR_LIPOPROTEIN"/>
    <property type="match status" value="1"/>
</dbReference>
<evidence type="ECO:0008006" key="3">
    <source>
        <dbReference type="Google" id="ProtNLM"/>
    </source>
</evidence>
<reference evidence="1 2" key="1">
    <citation type="submission" date="2017-09" db="EMBL/GenBank/DDBJ databases">
        <title>Depth-based differentiation of microbial function through sediment-hosted aquifers and enrichment of novel symbionts in the deep terrestrial subsurface.</title>
        <authorList>
            <person name="Probst A.J."/>
            <person name="Ladd B."/>
            <person name="Jarett J.K."/>
            <person name="Geller-Mcgrath D.E."/>
            <person name="Sieber C.M."/>
            <person name="Emerson J.B."/>
            <person name="Anantharaman K."/>
            <person name="Thomas B.C."/>
            <person name="Malmstrom R."/>
            <person name="Stieglmeier M."/>
            <person name="Klingl A."/>
            <person name="Woyke T."/>
            <person name="Ryan C.M."/>
            <person name="Banfield J.F."/>
        </authorList>
    </citation>
    <scope>NUCLEOTIDE SEQUENCE [LARGE SCALE GENOMIC DNA]</scope>
    <source>
        <strain evidence="1">CG23_combo_of_CG06-09_8_20_14_all_41_10</strain>
    </source>
</reference>
<dbReference type="AlphaFoldDB" id="A0A2G9YKW3"/>
<dbReference type="EMBL" id="PCRK01000021">
    <property type="protein sequence ID" value="PIP19782.1"/>
    <property type="molecule type" value="Genomic_DNA"/>
</dbReference>
<name>A0A2G9YKW3_9BACT</name>
<dbReference type="Proteomes" id="UP000231292">
    <property type="component" value="Unassembled WGS sequence"/>
</dbReference>
<organism evidence="1 2">
    <name type="scientific">Candidatus Sherwoodlollariibacterium unditelluris</name>
    <dbReference type="NCBI Taxonomy" id="1974757"/>
    <lineage>
        <taxon>Bacteria</taxon>
        <taxon>Pseudomonadati</taxon>
        <taxon>Candidatus Omnitrophota</taxon>
        <taxon>Candidatus Sherwoodlollariibacterium</taxon>
    </lineage>
</organism>
<gene>
    <name evidence="1" type="ORF">COX41_01030</name>
</gene>
<accession>A0A2G9YKW3</accession>